<keyword evidence="1" id="KW-0479">Metal-binding</keyword>
<gene>
    <name evidence="6" type="ORF">Fcan01_06025</name>
</gene>
<dbReference type="STRING" id="158441.A0A226ETU2"/>
<evidence type="ECO:0000256" key="1">
    <source>
        <dbReference type="ARBA" id="ARBA00022723"/>
    </source>
</evidence>
<dbReference type="Proteomes" id="UP000198287">
    <property type="component" value="Unassembled WGS sequence"/>
</dbReference>
<reference evidence="6 7" key="1">
    <citation type="submission" date="2015-12" db="EMBL/GenBank/DDBJ databases">
        <title>The genome of Folsomia candida.</title>
        <authorList>
            <person name="Faddeeva A."/>
            <person name="Derks M.F."/>
            <person name="Anvar Y."/>
            <person name="Smit S."/>
            <person name="Van Straalen N."/>
            <person name="Roelofs D."/>
        </authorList>
    </citation>
    <scope>NUCLEOTIDE SEQUENCE [LARGE SCALE GENOMIC DNA]</scope>
    <source>
        <strain evidence="6 7">VU population</strain>
        <tissue evidence="6">Whole body</tissue>
    </source>
</reference>
<dbReference type="PANTHER" id="PTHR46455">
    <property type="entry name" value="SET AND MYND DOMAIN CONTAINING, ARTHROPOD-SPECIFIC, MEMBER 4, ISOFORM A"/>
    <property type="match status" value="1"/>
</dbReference>
<dbReference type="InterPro" id="IPR046341">
    <property type="entry name" value="SET_dom_sf"/>
</dbReference>
<dbReference type="GO" id="GO:0016787">
    <property type="term" value="F:hydrolase activity"/>
    <property type="evidence" value="ECO:0007669"/>
    <property type="project" value="UniProtKB-KW"/>
</dbReference>
<evidence type="ECO:0000259" key="5">
    <source>
        <dbReference type="PROSITE" id="PS50865"/>
    </source>
</evidence>
<dbReference type="GO" id="GO:0008270">
    <property type="term" value="F:zinc ion binding"/>
    <property type="evidence" value="ECO:0007669"/>
    <property type="project" value="UniProtKB-KW"/>
</dbReference>
<dbReference type="Pfam" id="PF01753">
    <property type="entry name" value="zf-MYND"/>
    <property type="match status" value="1"/>
</dbReference>
<organism evidence="6 7">
    <name type="scientific">Folsomia candida</name>
    <name type="common">Springtail</name>
    <dbReference type="NCBI Taxonomy" id="158441"/>
    <lineage>
        <taxon>Eukaryota</taxon>
        <taxon>Metazoa</taxon>
        <taxon>Ecdysozoa</taxon>
        <taxon>Arthropoda</taxon>
        <taxon>Hexapoda</taxon>
        <taxon>Collembola</taxon>
        <taxon>Entomobryomorpha</taxon>
        <taxon>Isotomoidea</taxon>
        <taxon>Isotomidae</taxon>
        <taxon>Proisotominae</taxon>
        <taxon>Folsomia</taxon>
    </lineage>
</organism>
<dbReference type="OrthoDB" id="5952526at2759"/>
<accession>A0A226ETU2</accession>
<dbReference type="InterPro" id="IPR053010">
    <property type="entry name" value="SET_SmydA-8"/>
</dbReference>
<evidence type="ECO:0000256" key="2">
    <source>
        <dbReference type="ARBA" id="ARBA00022771"/>
    </source>
</evidence>
<feature type="domain" description="MYND-type" evidence="5">
    <location>
        <begin position="57"/>
        <end position="93"/>
    </location>
</feature>
<dbReference type="AlphaFoldDB" id="A0A226ETU2"/>
<evidence type="ECO:0000256" key="4">
    <source>
        <dbReference type="PROSITE-ProRule" id="PRU00134"/>
    </source>
</evidence>
<evidence type="ECO:0000256" key="3">
    <source>
        <dbReference type="ARBA" id="ARBA00022833"/>
    </source>
</evidence>
<proteinExistence type="predicted"/>
<dbReference type="Gene3D" id="2.170.270.10">
    <property type="entry name" value="SET domain"/>
    <property type="match status" value="1"/>
</dbReference>
<dbReference type="SUPFAM" id="SSF144232">
    <property type="entry name" value="HIT/MYND zinc finger-like"/>
    <property type="match status" value="1"/>
</dbReference>
<dbReference type="Gene3D" id="6.10.140.2220">
    <property type="match status" value="2"/>
</dbReference>
<keyword evidence="2 4" id="KW-0863">Zinc-finger</keyword>
<dbReference type="PROSITE" id="PS50865">
    <property type="entry name" value="ZF_MYND_2"/>
    <property type="match status" value="1"/>
</dbReference>
<keyword evidence="6" id="KW-0378">Hydrolase</keyword>
<evidence type="ECO:0000313" key="6">
    <source>
        <dbReference type="EMBL" id="OXA61022.1"/>
    </source>
</evidence>
<dbReference type="InterPro" id="IPR002893">
    <property type="entry name" value="Znf_MYND"/>
</dbReference>
<evidence type="ECO:0000313" key="7">
    <source>
        <dbReference type="Proteomes" id="UP000198287"/>
    </source>
</evidence>
<dbReference type="EMBL" id="LNIX01000002">
    <property type="protein sequence ID" value="OXA61022.1"/>
    <property type="molecule type" value="Genomic_DNA"/>
</dbReference>
<dbReference type="PROSITE" id="PS01360">
    <property type="entry name" value="ZF_MYND_1"/>
    <property type="match status" value="1"/>
</dbReference>
<keyword evidence="3" id="KW-0862">Zinc</keyword>
<sequence>MTLEKCIKINDSLSNTMTKPDCSQTTPDHPIKAATVDALPPKHVPSTTNDADPDFICPVCSSPSISSCRNCKKISYCGKAHQRLHWRVHRAECFPLIHQYDPHILGSRLIATRNIKPGEIIWTEKALLSGPALPTAISRSSSYRRGEGEEEKADSAACSTNPAEELVCLGCFQVVNTDYRCPCCSLPLCGPNCVGDHVELECKIFTSLRHEQQLVDGSSHLAEGPTRRPRWDGKCYHGVITIIRGVLLKEVDPPRWKKLLELDEMWNGKECDNSKKTSSATNFGQFCHEFIMSLGLLNVTNEDVALVLRVISYRRCEVYDPPSRDLWERHCWTSKPHAFHLFYTACQATPSCVPNSSWIIQRDSTTSTPTTQIHLRALLPIQFGRTVTLSYANAEKGIKDRQALLPRHGESTVSCECERCKDPEELATFFSAIKCPGDHHENSSKSLTTTVPISEAPGTDMCASPTTLTTNWLLPTTVQVPLKQDENHASRFKKELMWQCHDCGLTKDSNYYNQVVSHVEKDFCDICFVSQTKEEKVGRAWRTSLIENLESLSQKYSDCFSVHPNHCAIYEVEMFTLELMSSQLADLNGTLTDAKWTLLVERFTSLCRKWLEVADVLWPGLSRQRGQLLYYYQQALVIQLILSISRRMRGGGEDDDETIGEQELGSSEKLEDFSKIQQSLLEKEFLKILNIRKVVVNIFCYDDNATIGRKYANSLSHFLYDASNSAWILSLLTLGNLILVTTTAGSEDRDTKSHHHLIKQFLEPCDAVYTQVHCDDDDEDYNEASEAGCAPIETDDCDRSLQLYCHSGVCLPNCHPTLEDYDPVRGKCFRKIGANCTRGEECDLNAICERKHCRCAKNHTLEPESGKCVRSAEFGEFCDSDVICDMLGDVVCHNNTCQCRASESQFYHMKRKRCYLRVGQDCSNKHRSFQFCPDNSDCIRHLENGESERYIGIPGDTDEENKFTCLCDPGHISTSDGKACLGIYGTNCNSLRKCNTERSFKCYNSGTCQCARPKDQEFHEKLARCVTHIGSLCEAKKDICVDWAACKPDEDKRVSTCECISGYSSSSSSSDVETDKKVCLKDHGLDCEIGDPDNTDAANPRCNWSIGLECSNHTGTCQCKDYNMFYDVKLKRCRNFDVAQRRIPVTHYDTSDREYLFHAVNSHSPTILDAKFAFLATSFSIILVSFY</sequence>
<keyword evidence="7" id="KW-1185">Reference proteome</keyword>
<dbReference type="PANTHER" id="PTHR46455:SF5">
    <property type="entry name" value="SET AND MYND DOMAIN CONTAINING, ARTHROPOD-SPECIFIC, MEMBER 4, ISOFORM A"/>
    <property type="match status" value="1"/>
</dbReference>
<name>A0A226ETU2_FOLCA</name>
<protein>
    <submittedName>
        <fullName evidence="6">Ubiquitin carboxyl-terminal hydrolase 16</fullName>
    </submittedName>
</protein>
<dbReference type="SUPFAM" id="SSF82199">
    <property type="entry name" value="SET domain"/>
    <property type="match status" value="1"/>
</dbReference>
<dbReference type="Gene3D" id="1.10.220.160">
    <property type="match status" value="1"/>
</dbReference>
<comment type="caution">
    <text evidence="6">The sequence shown here is derived from an EMBL/GenBank/DDBJ whole genome shotgun (WGS) entry which is preliminary data.</text>
</comment>